<evidence type="ECO:0000256" key="5">
    <source>
        <dbReference type="ARBA" id="ARBA00022679"/>
    </source>
</evidence>
<dbReference type="CDD" id="cd02012">
    <property type="entry name" value="TPP_TK"/>
    <property type="match status" value="1"/>
</dbReference>
<dbReference type="InterPro" id="IPR033247">
    <property type="entry name" value="Transketolase_fam"/>
</dbReference>
<dbReference type="InterPro" id="IPR005474">
    <property type="entry name" value="Transketolase_N"/>
</dbReference>
<dbReference type="InterPro" id="IPR009014">
    <property type="entry name" value="Transketo_C/PFOR_II"/>
</dbReference>
<dbReference type="NCBIfam" id="TIGR00232">
    <property type="entry name" value="tktlase_bact"/>
    <property type="match status" value="1"/>
</dbReference>
<feature type="binding site" evidence="12">
    <location>
        <position position="484"/>
    </location>
    <ligand>
        <name>substrate</name>
    </ligand>
</feature>
<feature type="binding site" evidence="13">
    <location>
        <position position="164"/>
    </location>
    <ligand>
        <name>thiamine diphosphate</name>
        <dbReference type="ChEBI" id="CHEBI:58937"/>
    </ligand>
</feature>
<keyword evidence="7 14" id="KW-0460">Magnesium</keyword>
<keyword evidence="8 13" id="KW-0786">Thiamine pyrophosphate</keyword>
<dbReference type="GO" id="GO:0005829">
    <property type="term" value="C:cytosol"/>
    <property type="evidence" value="ECO:0007669"/>
    <property type="project" value="TreeGrafter"/>
</dbReference>
<feature type="domain" description="Transketolase-like pyrimidine-binding" evidence="16">
    <location>
        <begin position="368"/>
        <end position="547"/>
    </location>
</feature>
<dbReference type="Pfam" id="PF22613">
    <property type="entry name" value="Transketolase_C_1"/>
    <property type="match status" value="1"/>
</dbReference>
<dbReference type="Pfam" id="PF00456">
    <property type="entry name" value="Transketolase_N"/>
    <property type="match status" value="1"/>
</dbReference>
<comment type="catalytic activity">
    <reaction evidence="9">
        <text>D-sedoheptulose 7-phosphate + D-glyceraldehyde 3-phosphate = aldehydo-D-ribose 5-phosphate + D-xylulose 5-phosphate</text>
        <dbReference type="Rhea" id="RHEA:10508"/>
        <dbReference type="ChEBI" id="CHEBI:57483"/>
        <dbReference type="ChEBI" id="CHEBI:57737"/>
        <dbReference type="ChEBI" id="CHEBI:58273"/>
        <dbReference type="ChEBI" id="CHEBI:59776"/>
        <dbReference type="EC" id="2.2.1.1"/>
    </reaction>
</comment>
<dbReference type="Gene3D" id="3.40.50.970">
    <property type="match status" value="2"/>
</dbReference>
<reference evidence="17 18" key="1">
    <citation type="submission" date="2020-04" db="EMBL/GenBank/DDBJ databases">
        <title>Antimicrobial susceptibility and clonality of vaginal-derived multi-drug resistant Mobiluncus isolates in China.</title>
        <authorList>
            <person name="Zhang X."/>
        </authorList>
    </citation>
    <scope>NUCLEOTIDE SEQUENCE [LARGE SCALE GENOMIC DNA]</scope>
    <source>
        <strain evidence="17 18">12</strain>
    </source>
</reference>
<evidence type="ECO:0000256" key="6">
    <source>
        <dbReference type="ARBA" id="ARBA00022723"/>
    </source>
</evidence>
<feature type="binding site" evidence="13">
    <location>
        <begin position="119"/>
        <end position="121"/>
    </location>
    <ligand>
        <name>thiamine diphosphate</name>
        <dbReference type="ChEBI" id="CHEBI:58937"/>
    </ligand>
</feature>
<feature type="binding site" evidence="14">
    <location>
        <position position="195"/>
    </location>
    <ligand>
        <name>Mg(2+)</name>
        <dbReference type="ChEBI" id="CHEBI:18420"/>
    </ligand>
</feature>
<feature type="active site" description="Proton donor" evidence="11">
    <location>
        <position position="434"/>
    </location>
</feature>
<feature type="binding site" evidence="12">
    <location>
        <position position="276"/>
    </location>
    <ligand>
        <name>substrate</name>
    </ligand>
</feature>
<evidence type="ECO:0000256" key="10">
    <source>
        <dbReference type="NCBIfam" id="TIGR00232"/>
    </source>
</evidence>
<organism evidence="17 18">
    <name type="scientific">Mobiluncus mulieris</name>
    <dbReference type="NCBI Taxonomy" id="2052"/>
    <lineage>
        <taxon>Bacteria</taxon>
        <taxon>Bacillati</taxon>
        <taxon>Actinomycetota</taxon>
        <taxon>Actinomycetes</taxon>
        <taxon>Actinomycetales</taxon>
        <taxon>Actinomycetaceae</taxon>
        <taxon>Mobiluncus</taxon>
    </lineage>
</organism>
<dbReference type="EMBL" id="JABCUS010000004">
    <property type="protein sequence ID" value="NMX02860.1"/>
    <property type="molecule type" value="Genomic_DNA"/>
</dbReference>
<evidence type="ECO:0000256" key="4">
    <source>
        <dbReference type="ARBA" id="ARBA00016662"/>
    </source>
</evidence>
<evidence type="ECO:0000313" key="17">
    <source>
        <dbReference type="EMBL" id="NMX02860.1"/>
    </source>
</evidence>
<feature type="binding site" evidence="12">
    <location>
        <position position="398"/>
    </location>
    <ligand>
        <name>substrate</name>
    </ligand>
</feature>
<accession>A0A7Y0USD9</accession>
<evidence type="ECO:0000256" key="9">
    <source>
        <dbReference type="ARBA" id="ARBA00049473"/>
    </source>
</evidence>
<feature type="binding site" evidence="14">
    <location>
        <position position="163"/>
    </location>
    <ligand>
        <name>Mg(2+)</name>
        <dbReference type="ChEBI" id="CHEBI:18420"/>
    </ligand>
</feature>
<feature type="binding site" evidence="12">
    <location>
        <position position="31"/>
    </location>
    <ligand>
        <name>substrate</name>
    </ligand>
</feature>
<dbReference type="SUPFAM" id="SSF52518">
    <property type="entry name" value="Thiamin diphosphate-binding fold (THDP-binding)"/>
    <property type="match status" value="2"/>
</dbReference>
<dbReference type="PANTHER" id="PTHR43522">
    <property type="entry name" value="TRANSKETOLASE"/>
    <property type="match status" value="1"/>
</dbReference>
<comment type="similarity">
    <text evidence="1">Belongs to the transketolase family.</text>
</comment>
<dbReference type="PANTHER" id="PTHR43522:SF2">
    <property type="entry name" value="TRANSKETOLASE 1-RELATED"/>
    <property type="match status" value="1"/>
</dbReference>
<dbReference type="FunFam" id="3.40.50.970:FF:000004">
    <property type="entry name" value="Transketolase"/>
    <property type="match status" value="1"/>
</dbReference>
<dbReference type="EC" id="2.2.1.1" evidence="3 10"/>
<dbReference type="Gene3D" id="3.40.50.920">
    <property type="match status" value="1"/>
</dbReference>
<comment type="cofactor">
    <cofactor evidence="14">
        <name>Mg(2+)</name>
        <dbReference type="ChEBI" id="CHEBI:18420"/>
    </cofactor>
    <text evidence="14">Binds 1 Mg(2+) ion per subunit. Can also utilize other divalent metal cations, such as Ca(2+), Mn(2+) and Co(2+).</text>
</comment>
<name>A0A7Y0USD9_9ACTO</name>
<feature type="binding site" evidence="12">
    <location>
        <position position="492"/>
    </location>
    <ligand>
        <name>substrate</name>
    </ligand>
</feature>
<dbReference type="Proteomes" id="UP000575397">
    <property type="component" value="Unassembled WGS sequence"/>
</dbReference>
<evidence type="ECO:0000313" key="18">
    <source>
        <dbReference type="Proteomes" id="UP000575397"/>
    </source>
</evidence>
<proteinExistence type="inferred from homology"/>
<evidence type="ECO:0000256" key="3">
    <source>
        <dbReference type="ARBA" id="ARBA00013152"/>
    </source>
</evidence>
<dbReference type="PROSITE" id="PS00802">
    <property type="entry name" value="TRANSKETOLASE_2"/>
    <property type="match status" value="1"/>
</dbReference>
<feature type="binding site" evidence="13">
    <location>
        <position position="193"/>
    </location>
    <ligand>
        <name>thiamine diphosphate</name>
        <dbReference type="ChEBI" id="CHEBI:58937"/>
    </ligand>
</feature>
<evidence type="ECO:0000256" key="14">
    <source>
        <dbReference type="PIRSR" id="PIRSR605478-4"/>
    </source>
</evidence>
<dbReference type="InterPro" id="IPR005478">
    <property type="entry name" value="Transketolase_bac-like"/>
</dbReference>
<dbReference type="SMART" id="SM00861">
    <property type="entry name" value="Transket_pyr"/>
    <property type="match status" value="1"/>
</dbReference>
<evidence type="ECO:0000256" key="12">
    <source>
        <dbReference type="PIRSR" id="PIRSR605478-2"/>
    </source>
</evidence>
<keyword evidence="5 17" id="KW-0808">Transferase</keyword>
<feature type="binding site" evidence="14">
    <location>
        <position position="193"/>
    </location>
    <ligand>
        <name>Mg(2+)</name>
        <dbReference type="ChEBI" id="CHEBI:18420"/>
    </ligand>
</feature>
<keyword evidence="6 14" id="KW-0479">Metal-binding</keyword>
<dbReference type="InterPro" id="IPR029061">
    <property type="entry name" value="THDP-binding"/>
</dbReference>
<evidence type="ECO:0000256" key="7">
    <source>
        <dbReference type="ARBA" id="ARBA00022842"/>
    </source>
</evidence>
<evidence type="ECO:0000256" key="8">
    <source>
        <dbReference type="ARBA" id="ARBA00023052"/>
    </source>
</evidence>
<dbReference type="InterPro" id="IPR005475">
    <property type="entry name" value="Transketolase-like_Pyr-bd"/>
</dbReference>
<feature type="binding site" evidence="12">
    <location>
        <position position="371"/>
    </location>
    <ligand>
        <name>substrate</name>
    </ligand>
</feature>
<dbReference type="InterPro" id="IPR055152">
    <property type="entry name" value="Transketolase-like_C_2"/>
</dbReference>
<feature type="site" description="Important for catalytic activity" evidence="15">
    <location>
        <position position="276"/>
    </location>
</feature>
<dbReference type="SUPFAM" id="SSF52922">
    <property type="entry name" value="TK C-terminal domain-like"/>
    <property type="match status" value="1"/>
</dbReference>
<feature type="binding site" evidence="12">
    <location>
        <position position="496"/>
    </location>
    <ligand>
        <name>substrate</name>
    </ligand>
</feature>
<evidence type="ECO:0000259" key="16">
    <source>
        <dbReference type="SMART" id="SM00861"/>
    </source>
</evidence>
<comment type="subunit">
    <text evidence="2">Homodimer.</text>
</comment>
<dbReference type="Pfam" id="PF02779">
    <property type="entry name" value="Transket_pyr"/>
    <property type="match status" value="1"/>
</dbReference>
<sequence>MSFQATELDLKAIRQSKALAADMVEAAGSGHPGTPISLAPAAYLLYQYVMNTNPKDPKWLGRDRFVLSAGHASALQYVQLFLAGYGIEMEDLKKLRQSGGLLTGHPEYGVQPGIEVTTGPLGTGVAAAVGMAMEQRRLRGMLDSSAPLGKSPFDHYVYVISGEGCLQEGIGYEACSLAGTQKLGNLIYLYDDNQISIEDDVKIAFNEDIRARFESQGWHYQEVNWLRSDGSYAEDLTALYAAITAAKAETERPSLIKLRTIIGWPSPSKQNHGAIHGAPLGASELAGLKDALGMNHDQSFVVSPEVLQATRENAALRARKAYEAWIERFEAWQQANPEGAELLRRLQAGKLPEGLEQALPKFEAGKALATRAASGKVINALADAMPELWGGSADLAGSNNTDMKAELSFAPVEHGTKSWQTSPYGRNLHFGVREHGMAGVMNGIAVSGLTRPYGGTFFVFSDFMRGAVRLAALMGLPVTYVWTHDSVGVGEDGPTHQPVETLASYRAMPGIAVVRPADAEETAWAWLEVLRRRGPAGLVLTRQGVPNPGRAESGLAPASEVARGGYVLKDFGENPQVLLLATGSEVSLALQAGQALFEESIVARIVNLPCLEWFEEQDQTYRDSVIPPRVRARVSIEAGVAMPWYKYLGDAGVPVSIETFGKPNSGAENFKFFGFTVENVVAKAKESLAKAKA</sequence>
<dbReference type="InterPro" id="IPR020826">
    <property type="entry name" value="Transketolase_BS"/>
</dbReference>
<dbReference type="FunFam" id="3.40.50.920:FF:000003">
    <property type="entry name" value="Transketolase"/>
    <property type="match status" value="1"/>
</dbReference>
<evidence type="ECO:0000256" key="2">
    <source>
        <dbReference type="ARBA" id="ARBA00011738"/>
    </source>
</evidence>
<dbReference type="AlphaFoldDB" id="A0A7Y0USD9"/>
<evidence type="ECO:0000256" key="15">
    <source>
        <dbReference type="PIRSR" id="PIRSR605478-5"/>
    </source>
</evidence>
<dbReference type="CDD" id="cd07033">
    <property type="entry name" value="TPP_PYR_DXS_TK_like"/>
    <property type="match status" value="1"/>
</dbReference>
<feature type="binding site" evidence="13">
    <location>
        <position position="71"/>
    </location>
    <ligand>
        <name>thiamine diphosphate</name>
        <dbReference type="ChEBI" id="CHEBI:58937"/>
    </ligand>
</feature>
<dbReference type="GO" id="GO:0006098">
    <property type="term" value="P:pentose-phosphate shunt"/>
    <property type="evidence" value="ECO:0007669"/>
    <property type="project" value="TreeGrafter"/>
</dbReference>
<dbReference type="FunFam" id="3.40.50.970:FF:000003">
    <property type="entry name" value="Transketolase"/>
    <property type="match status" value="1"/>
</dbReference>
<comment type="cofactor">
    <cofactor evidence="13">
        <name>thiamine diphosphate</name>
        <dbReference type="ChEBI" id="CHEBI:58937"/>
    </cofactor>
    <text evidence="13">Binds 1 thiamine pyrophosphate per subunit. During the reaction, the substrate forms a covalent intermediate with the cofactor.</text>
</comment>
<feature type="binding site" evidence="13">
    <location>
        <position position="460"/>
    </location>
    <ligand>
        <name>thiamine diphosphate</name>
        <dbReference type="ChEBI" id="CHEBI:58937"/>
    </ligand>
</feature>
<feature type="binding site" evidence="12">
    <location>
        <position position="542"/>
    </location>
    <ligand>
        <name>substrate</name>
    </ligand>
</feature>
<evidence type="ECO:0000256" key="13">
    <source>
        <dbReference type="PIRSR" id="PIRSR605478-3"/>
    </source>
</evidence>
<evidence type="ECO:0000256" key="11">
    <source>
        <dbReference type="PIRSR" id="PIRSR605478-1"/>
    </source>
</evidence>
<protein>
    <recommendedName>
        <fullName evidence="4 10">Transketolase</fullName>
        <ecNumber evidence="3 10">2.2.1.1</ecNumber>
    </recommendedName>
</protein>
<dbReference type="RefSeq" id="WP_169762285.1">
    <property type="nucleotide sequence ID" value="NZ_JABCUS010000004.1"/>
</dbReference>
<feature type="binding site" evidence="13">
    <location>
        <position position="276"/>
    </location>
    <ligand>
        <name>thiamine diphosphate</name>
        <dbReference type="ChEBI" id="CHEBI:58937"/>
    </ligand>
</feature>
<dbReference type="GO" id="GO:0000287">
    <property type="term" value="F:magnesium ion binding"/>
    <property type="evidence" value="ECO:0007669"/>
    <property type="project" value="UniProtKB-ARBA"/>
</dbReference>
<feature type="site" description="Important for catalytic activity" evidence="15">
    <location>
        <position position="31"/>
    </location>
</feature>
<evidence type="ECO:0000256" key="1">
    <source>
        <dbReference type="ARBA" id="ARBA00007131"/>
    </source>
</evidence>
<gene>
    <name evidence="17" type="ORF">HHJ77_02655</name>
</gene>
<comment type="caution">
    <text evidence="17">The sequence shown here is derived from an EMBL/GenBank/DDBJ whole genome shotgun (WGS) entry which is preliminary data.</text>
</comment>
<dbReference type="GO" id="GO:0004802">
    <property type="term" value="F:transketolase activity"/>
    <property type="evidence" value="ECO:0007669"/>
    <property type="project" value="UniProtKB-UniRule"/>
</dbReference>